<evidence type="ECO:0000256" key="6">
    <source>
        <dbReference type="ARBA" id="ARBA00022989"/>
    </source>
</evidence>
<evidence type="ECO:0000256" key="3">
    <source>
        <dbReference type="ARBA" id="ARBA00022448"/>
    </source>
</evidence>
<keyword evidence="7 9" id="KW-0496">Mitochondrion</keyword>
<dbReference type="OrthoDB" id="869189at2759"/>
<dbReference type="GO" id="GO:0005743">
    <property type="term" value="C:mitochondrial inner membrane"/>
    <property type="evidence" value="ECO:0007669"/>
    <property type="project" value="UniProtKB-SubCell"/>
</dbReference>
<evidence type="ECO:0000256" key="5">
    <source>
        <dbReference type="ARBA" id="ARBA00022792"/>
    </source>
</evidence>
<feature type="transmembrane region" description="Helical" evidence="9">
    <location>
        <begin position="88"/>
        <end position="106"/>
    </location>
</feature>
<keyword evidence="11" id="KW-1185">Reference proteome</keyword>
<dbReference type="AlphaFoldDB" id="A0A1D2NHE4"/>
<keyword evidence="3 9" id="KW-0813">Transport</keyword>
<evidence type="ECO:0000256" key="2">
    <source>
        <dbReference type="ARBA" id="ARBA00006416"/>
    </source>
</evidence>
<dbReference type="PANTHER" id="PTHR14154">
    <property type="entry name" value="UPF0041 BRAIN PROTEIN 44-RELATED"/>
    <property type="match status" value="1"/>
</dbReference>
<name>A0A1D2NHE4_ORCCI</name>
<evidence type="ECO:0000256" key="4">
    <source>
        <dbReference type="ARBA" id="ARBA00022692"/>
    </source>
</evidence>
<dbReference type="GO" id="GO:0006850">
    <property type="term" value="P:pyruvate import into mitochondria"/>
    <property type="evidence" value="ECO:0007669"/>
    <property type="project" value="InterPro"/>
</dbReference>
<dbReference type="STRING" id="48709.A0A1D2NHE4"/>
<accession>A0A1D2NHE4</accession>
<evidence type="ECO:0000313" key="10">
    <source>
        <dbReference type="EMBL" id="ODN04649.1"/>
    </source>
</evidence>
<comment type="function">
    <text evidence="9">Mediates the uptake of pyruvate into mitochondria.</text>
</comment>
<protein>
    <recommendedName>
        <fullName evidence="9">Mitochondrial pyruvate carrier</fullName>
    </recommendedName>
</protein>
<dbReference type="OMA" id="ITPRVYS"/>
<dbReference type="EMBL" id="LJIJ01000038">
    <property type="protein sequence ID" value="ODN04649.1"/>
    <property type="molecule type" value="Genomic_DNA"/>
</dbReference>
<dbReference type="Pfam" id="PF03650">
    <property type="entry name" value="MPC"/>
    <property type="match status" value="1"/>
</dbReference>
<comment type="subcellular location">
    <subcellularLocation>
        <location evidence="1 9">Mitochondrion inner membrane</location>
        <topology evidence="1 9">Multi-pass membrane protein</topology>
    </subcellularLocation>
</comment>
<keyword evidence="6 9" id="KW-1133">Transmembrane helix</keyword>
<comment type="similarity">
    <text evidence="2 9">Belongs to the mitochondrial pyruvate carrier (MPC) (TC 2.A.105) family.</text>
</comment>
<evidence type="ECO:0000256" key="9">
    <source>
        <dbReference type="RuleBase" id="RU363100"/>
    </source>
</evidence>
<keyword evidence="8 9" id="KW-0472">Membrane</keyword>
<keyword evidence="5 9" id="KW-0999">Mitochondrion inner membrane</keyword>
<evidence type="ECO:0000313" key="11">
    <source>
        <dbReference type="Proteomes" id="UP000094527"/>
    </source>
</evidence>
<evidence type="ECO:0000256" key="8">
    <source>
        <dbReference type="ARBA" id="ARBA00023136"/>
    </source>
</evidence>
<dbReference type="InterPro" id="IPR005336">
    <property type="entry name" value="MPC"/>
</dbReference>
<keyword evidence="4 9" id="KW-0812">Transmembrane</keyword>
<comment type="caution">
    <text evidence="10">The sequence shown here is derived from an EMBL/GenBank/DDBJ whole genome shotgun (WGS) entry which is preliminary data.</text>
</comment>
<reference evidence="10 11" key="1">
    <citation type="journal article" date="2016" name="Genome Biol. Evol.">
        <title>Gene Family Evolution Reflects Adaptation to Soil Environmental Stressors in the Genome of the Collembolan Orchesella cincta.</title>
        <authorList>
            <person name="Faddeeva-Vakhrusheva A."/>
            <person name="Derks M.F."/>
            <person name="Anvar S.Y."/>
            <person name="Agamennone V."/>
            <person name="Suring W."/>
            <person name="Smit S."/>
            <person name="van Straalen N.M."/>
            <person name="Roelofs D."/>
        </authorList>
    </citation>
    <scope>NUCLEOTIDE SEQUENCE [LARGE SCALE GENOMIC DNA]</scope>
    <source>
        <tissue evidence="10">Mixed pool</tissue>
    </source>
</reference>
<comment type="caution">
    <text evidence="9">Lacks conserved residue(s) required for the propagation of feature annotation.</text>
</comment>
<dbReference type="Proteomes" id="UP000094527">
    <property type="component" value="Unassembled WGS sequence"/>
</dbReference>
<organism evidence="10 11">
    <name type="scientific">Orchesella cincta</name>
    <name type="common">Springtail</name>
    <name type="synonym">Podura cincta</name>
    <dbReference type="NCBI Taxonomy" id="48709"/>
    <lineage>
        <taxon>Eukaryota</taxon>
        <taxon>Metazoa</taxon>
        <taxon>Ecdysozoa</taxon>
        <taxon>Arthropoda</taxon>
        <taxon>Hexapoda</taxon>
        <taxon>Collembola</taxon>
        <taxon>Entomobryomorpha</taxon>
        <taxon>Entomobryoidea</taxon>
        <taxon>Orchesellidae</taxon>
        <taxon>Orchesellinae</taxon>
        <taxon>Orchesella</taxon>
    </lineage>
</organism>
<evidence type="ECO:0000256" key="1">
    <source>
        <dbReference type="ARBA" id="ARBA00004448"/>
    </source>
</evidence>
<evidence type="ECO:0000256" key="7">
    <source>
        <dbReference type="ARBA" id="ARBA00023128"/>
    </source>
</evidence>
<keyword evidence="10" id="KW-0670">Pyruvate</keyword>
<gene>
    <name evidence="10" type="ORF">Ocin01_02016</name>
</gene>
<proteinExistence type="inferred from homology"/>
<sequence>MGSLAVYRRAILYLDRIVPQRFLPIWEHPAGPKTIFFWAPAFKWGLVIAGISDLTRPAEKISMQQSGSLAVTGLIWSRYSLVIIPKNWLAFSVNVFVALTGAFQVLRGWRYQQSIKGNNTM</sequence>